<feature type="transmembrane region" description="Helical" evidence="6">
    <location>
        <begin position="20"/>
        <end position="37"/>
    </location>
</feature>
<feature type="transmembrane region" description="Helical" evidence="6">
    <location>
        <begin position="132"/>
        <end position="151"/>
    </location>
</feature>
<organism evidence="7 8">
    <name type="scientific">Phocaeicola coprocola</name>
    <dbReference type="NCBI Taxonomy" id="310298"/>
    <lineage>
        <taxon>Bacteria</taxon>
        <taxon>Pseudomonadati</taxon>
        <taxon>Bacteroidota</taxon>
        <taxon>Bacteroidia</taxon>
        <taxon>Bacteroidales</taxon>
        <taxon>Bacteroidaceae</taxon>
        <taxon>Phocaeicola</taxon>
    </lineage>
</organism>
<gene>
    <name evidence="7" type="ORF">DWY20_00970</name>
</gene>
<protein>
    <submittedName>
        <fullName evidence="7">Lipopolysaccharide biosynthesis protein</fullName>
    </submittedName>
</protein>
<keyword evidence="4 6" id="KW-1133">Transmembrane helix</keyword>
<feature type="transmembrane region" description="Helical" evidence="6">
    <location>
        <begin position="412"/>
        <end position="432"/>
    </location>
</feature>
<evidence type="ECO:0000256" key="4">
    <source>
        <dbReference type="ARBA" id="ARBA00022989"/>
    </source>
</evidence>
<feature type="transmembrane region" description="Helical" evidence="6">
    <location>
        <begin position="349"/>
        <end position="373"/>
    </location>
</feature>
<evidence type="ECO:0000313" key="7">
    <source>
        <dbReference type="EMBL" id="RGS00237.1"/>
    </source>
</evidence>
<dbReference type="PANTHER" id="PTHR30250:SF26">
    <property type="entry name" value="PSMA PROTEIN"/>
    <property type="match status" value="1"/>
</dbReference>
<reference evidence="7 8" key="1">
    <citation type="submission" date="2018-08" db="EMBL/GenBank/DDBJ databases">
        <title>A genome reference for cultivated species of the human gut microbiota.</title>
        <authorList>
            <person name="Zou Y."/>
            <person name="Xue W."/>
            <person name="Luo G."/>
        </authorList>
    </citation>
    <scope>NUCLEOTIDE SEQUENCE [LARGE SCALE GENOMIC DNA]</scope>
    <source>
        <strain evidence="7 8">AF24-2</strain>
    </source>
</reference>
<comment type="caution">
    <text evidence="7">The sequence shown here is derived from an EMBL/GenBank/DDBJ whole genome shotgun (WGS) entry which is preliminary data.</text>
</comment>
<feature type="transmembrane region" description="Helical" evidence="6">
    <location>
        <begin position="319"/>
        <end position="343"/>
    </location>
</feature>
<keyword evidence="5 6" id="KW-0472">Membrane</keyword>
<dbReference type="RefSeq" id="WP_118482743.1">
    <property type="nucleotide sequence ID" value="NZ_QRUU01000002.1"/>
</dbReference>
<evidence type="ECO:0000256" key="5">
    <source>
        <dbReference type="ARBA" id="ARBA00023136"/>
    </source>
</evidence>
<feature type="transmembrane region" description="Helical" evidence="6">
    <location>
        <begin position="49"/>
        <end position="71"/>
    </location>
</feature>
<accession>A0A412GYY0</accession>
<keyword evidence="8" id="KW-1185">Reference proteome</keyword>
<proteinExistence type="predicted"/>
<feature type="transmembrane region" description="Helical" evidence="6">
    <location>
        <begin position="444"/>
        <end position="463"/>
    </location>
</feature>
<keyword evidence="2" id="KW-1003">Cell membrane</keyword>
<name>A0A412GYY0_9BACT</name>
<feature type="transmembrane region" description="Helical" evidence="6">
    <location>
        <begin position="194"/>
        <end position="214"/>
    </location>
</feature>
<keyword evidence="3 6" id="KW-0812">Transmembrane</keyword>
<dbReference type="Proteomes" id="UP000285864">
    <property type="component" value="Unassembled WGS sequence"/>
</dbReference>
<evidence type="ECO:0000313" key="8">
    <source>
        <dbReference type="Proteomes" id="UP000285864"/>
    </source>
</evidence>
<dbReference type="GO" id="GO:0005886">
    <property type="term" value="C:plasma membrane"/>
    <property type="evidence" value="ECO:0007669"/>
    <property type="project" value="UniProtKB-SubCell"/>
</dbReference>
<dbReference type="InterPro" id="IPR050833">
    <property type="entry name" value="Poly_Biosynth_Transport"/>
</dbReference>
<evidence type="ECO:0000256" key="6">
    <source>
        <dbReference type="SAM" id="Phobius"/>
    </source>
</evidence>
<feature type="transmembrane region" description="Helical" evidence="6">
    <location>
        <begin position="92"/>
        <end position="120"/>
    </location>
</feature>
<evidence type="ECO:0000256" key="3">
    <source>
        <dbReference type="ARBA" id="ARBA00022692"/>
    </source>
</evidence>
<dbReference type="EMBL" id="QRUU01000002">
    <property type="protein sequence ID" value="RGS00237.1"/>
    <property type="molecule type" value="Genomic_DNA"/>
</dbReference>
<dbReference type="AlphaFoldDB" id="A0A412GYY0"/>
<comment type="subcellular location">
    <subcellularLocation>
        <location evidence="1">Cell membrane</location>
        <topology evidence="1">Multi-pass membrane protein</topology>
    </subcellularLocation>
</comment>
<sequence length="511" mass="57616">MNAIQKDSNKNNQRIIKNSIILYIRMIVTLLISLYTSRVILKILGFEDFGIYNAVGGLVTMFTFLNSSMNVATSRFISVGLGKHNLKLSKLIYGQAVIIHLIIAIIITIILETIGLWFLYNKLTIPEGRIDAAYWVLQASIIGCFITIISTQDQATIISHEKMGAFAFFSLFDAIAKLGIIFIIPILNYDALKLYSVLIVLVIIIERIILIIYCHKSFDEVKTKIKFDGSLFKSMSTFAGWNILSNLAYMSTEQGINILLNIFFGPVLNAARGIANQVTNIVRTFVSNIRTSINPQIYKSYSEANYKYMHTLVFASAKFSYFAILVMALPLVIIVDSLLKIWLDDVPPYTSSFIICILIYLLIESFATTLTVSVHATGKIKSYQIAESIAMLLTLPIAYIILKMGYNPIGAYLTQIIVSLFTMIIRLIIALPKINIKWKDFNKAVIVPIGKVSIISILPLIVAEYLTNIKDTRNSVFFALVEFIFTLIIIYFQGLTPSEQDFIKRKLYIVK</sequence>
<feature type="transmembrane region" description="Helical" evidence="6">
    <location>
        <begin position="475"/>
        <end position="496"/>
    </location>
</feature>
<evidence type="ECO:0000256" key="2">
    <source>
        <dbReference type="ARBA" id="ARBA00022475"/>
    </source>
</evidence>
<feature type="transmembrane region" description="Helical" evidence="6">
    <location>
        <begin position="385"/>
        <end position="406"/>
    </location>
</feature>
<evidence type="ECO:0000256" key="1">
    <source>
        <dbReference type="ARBA" id="ARBA00004651"/>
    </source>
</evidence>
<dbReference type="PANTHER" id="PTHR30250">
    <property type="entry name" value="PST FAMILY PREDICTED COLANIC ACID TRANSPORTER"/>
    <property type="match status" value="1"/>
</dbReference>
<feature type="transmembrane region" description="Helical" evidence="6">
    <location>
        <begin position="163"/>
        <end position="188"/>
    </location>
</feature>